<accession>A0A343LE89</accession>
<name>A0A343LE89_9CAUD</name>
<dbReference type="KEGG" id="vg:55605542"/>
<evidence type="ECO:0000313" key="1">
    <source>
        <dbReference type="EMBL" id="ATN94999.1"/>
    </source>
</evidence>
<dbReference type="Proteomes" id="UP000259602">
    <property type="component" value="Segment"/>
</dbReference>
<protein>
    <submittedName>
        <fullName evidence="1">Uncharacterized protein</fullName>
    </submittedName>
</protein>
<dbReference type="EMBL" id="MF974396">
    <property type="protein sequence ID" value="ATN94999.1"/>
    <property type="molecule type" value="Genomic_DNA"/>
</dbReference>
<dbReference type="RefSeq" id="YP_009835470.1">
    <property type="nucleotide sequence ID" value="NC_048678.1"/>
</dbReference>
<keyword evidence="2" id="KW-1185">Reference proteome</keyword>
<evidence type="ECO:0000313" key="2">
    <source>
        <dbReference type="Proteomes" id="UP000259602"/>
    </source>
</evidence>
<proteinExistence type="predicted"/>
<organism evidence="1 2">
    <name type="scientific">Leptospira phage LE3</name>
    <dbReference type="NCBI Taxonomy" id="2041382"/>
    <lineage>
        <taxon>Viruses</taxon>
        <taxon>Duplodnaviria</taxon>
        <taxon>Heunggongvirae</taxon>
        <taxon>Uroviricota</taxon>
        <taxon>Caudoviricetes</taxon>
        <taxon>Nylescharonvirus</taxon>
        <taxon>Nylescharonvirus LE3</taxon>
    </lineage>
</organism>
<dbReference type="GeneID" id="55605542"/>
<sequence length="128" mass="14688">MDQKINIEEIQKAFDKARSKSWNDNGSAWMNAITEAILDLGKAINQIGDKENQPEIKPLEKSKTKKIEIGEYYKIDGETYVLDKIVTHTTLIQSLITGTNFDESKMYHFLHPGTNMTLKLKAHELHVR</sequence>
<reference evidence="1 2" key="1">
    <citation type="journal article" date="2018" name="Sci. Rep.">
        <title>Characterization of LE3 and LE4, the only lytic phages known to infect the spirochete Leptospira.</title>
        <authorList>
            <person name="Schiettekatte O."/>
            <person name="Vincent A.T."/>
            <person name="Malosse C."/>
            <person name="Lechat P."/>
            <person name="Chamot-Rooke J."/>
            <person name="Veyrier F.J."/>
            <person name="Picardeau M."/>
            <person name="Bourhy P."/>
        </authorList>
    </citation>
    <scope>NUCLEOTIDE SEQUENCE [LARGE SCALE GENOMIC DNA]</scope>
</reference>